<dbReference type="KEGG" id="amon:H9L24_15570"/>
<keyword evidence="2" id="KW-0732">Signal</keyword>
<dbReference type="AlphaFoldDB" id="A0A7H0HD17"/>
<evidence type="ECO:0000256" key="2">
    <source>
        <dbReference type="SAM" id="SignalP"/>
    </source>
</evidence>
<dbReference type="RefSeq" id="WP_187735421.1">
    <property type="nucleotide sequence ID" value="NZ_CP060790.1"/>
</dbReference>
<evidence type="ECO:0000313" key="3">
    <source>
        <dbReference type="EMBL" id="QNP58433.1"/>
    </source>
</evidence>
<proteinExistence type="predicted"/>
<name>A0A7H0HD17_9BURK</name>
<dbReference type="InterPro" id="IPR012899">
    <property type="entry name" value="LTXXQ"/>
</dbReference>
<keyword evidence="4" id="KW-1185">Reference proteome</keyword>
<reference evidence="3 4" key="1">
    <citation type="submission" date="2020-08" db="EMBL/GenBank/DDBJ databases">
        <title>Genome sequence of Acidovorax monticola KACC 19171T.</title>
        <authorList>
            <person name="Hyun D.-W."/>
            <person name="Bae J.-W."/>
        </authorList>
    </citation>
    <scope>NUCLEOTIDE SEQUENCE [LARGE SCALE GENOMIC DNA]</scope>
    <source>
        <strain evidence="3 4">KACC 19171</strain>
    </source>
</reference>
<feature type="region of interest" description="Disordered" evidence="1">
    <location>
        <begin position="162"/>
        <end position="186"/>
    </location>
</feature>
<dbReference type="Proteomes" id="UP000516057">
    <property type="component" value="Chromosome"/>
</dbReference>
<protein>
    <submittedName>
        <fullName evidence="3">Spy/CpxP family protein refolding chaperone</fullName>
    </submittedName>
</protein>
<dbReference type="Pfam" id="PF07813">
    <property type="entry name" value="LTXXQ"/>
    <property type="match status" value="1"/>
</dbReference>
<dbReference type="EMBL" id="CP060790">
    <property type="protein sequence ID" value="QNP58433.1"/>
    <property type="molecule type" value="Genomic_DNA"/>
</dbReference>
<dbReference type="GO" id="GO:0042597">
    <property type="term" value="C:periplasmic space"/>
    <property type="evidence" value="ECO:0007669"/>
    <property type="project" value="InterPro"/>
</dbReference>
<evidence type="ECO:0000256" key="1">
    <source>
        <dbReference type="SAM" id="MobiDB-lite"/>
    </source>
</evidence>
<feature type="chain" id="PRO_5028900404" evidence="2">
    <location>
        <begin position="28"/>
        <end position="186"/>
    </location>
</feature>
<sequence>MALFPHRLTSTAAATALLAALALPALAQPAAAPAPAASATSEARHGRMHEMRKDRMAKHAAELKAKLQLTPAQEGAWTTFTEAMKPQQGNARLDFQDLRSLSTPERIDRMRAMRAQRAAEADRRGEATKAFYAQLSPAQQKTFDEQSMHMMGRMHRMEHRHEGGHHGMGMQGRPPMGKGAPAPAQQ</sequence>
<gene>
    <name evidence="3" type="ORF">H9L24_15570</name>
</gene>
<evidence type="ECO:0000313" key="4">
    <source>
        <dbReference type="Proteomes" id="UP000516057"/>
    </source>
</evidence>
<accession>A0A7H0HD17</accession>
<organism evidence="3 4">
    <name type="scientific">Paenacidovorax monticola</name>
    <dbReference type="NCBI Taxonomy" id="1926868"/>
    <lineage>
        <taxon>Bacteria</taxon>
        <taxon>Pseudomonadati</taxon>
        <taxon>Pseudomonadota</taxon>
        <taxon>Betaproteobacteria</taxon>
        <taxon>Burkholderiales</taxon>
        <taxon>Comamonadaceae</taxon>
        <taxon>Paenacidovorax</taxon>
    </lineage>
</organism>
<feature type="signal peptide" evidence="2">
    <location>
        <begin position="1"/>
        <end position="27"/>
    </location>
</feature>